<reference evidence="1" key="1">
    <citation type="journal article" date="2023" name="G3 (Bethesda)">
        <title>Whole genome assembly and annotation of the endangered Caribbean coral Acropora cervicornis.</title>
        <authorList>
            <person name="Selwyn J.D."/>
            <person name="Vollmer S.V."/>
        </authorList>
    </citation>
    <scope>NUCLEOTIDE SEQUENCE</scope>
    <source>
        <strain evidence="1">K2</strain>
    </source>
</reference>
<protein>
    <submittedName>
        <fullName evidence="1">Uncharacterized protein</fullName>
    </submittedName>
</protein>
<dbReference type="Proteomes" id="UP001249851">
    <property type="component" value="Unassembled WGS sequence"/>
</dbReference>
<evidence type="ECO:0000313" key="1">
    <source>
        <dbReference type="EMBL" id="KAK2562178.1"/>
    </source>
</evidence>
<keyword evidence="2" id="KW-1185">Reference proteome</keyword>
<sequence length="153" mass="16509">MDCVTNVLPRTSRLTSNVCACSSFLGMPASVSLSSPDSCLGYCVVLKLAVDLQHSSTEDTGSLEPKRIIVNVKNGNKCHPLINDLPLSTGTRMYKILQVQQKVSANLNTILPTKGKTFKLGTISKARSSYLTVLSFKTLMNSGKALGPRFSNK</sequence>
<name>A0AAD9QJ19_ACRCE</name>
<reference evidence="1" key="2">
    <citation type="journal article" date="2023" name="Science">
        <title>Genomic signatures of disease resistance in endangered staghorn corals.</title>
        <authorList>
            <person name="Vollmer S.V."/>
            <person name="Selwyn J.D."/>
            <person name="Despard B.A."/>
            <person name="Roesel C.L."/>
        </authorList>
    </citation>
    <scope>NUCLEOTIDE SEQUENCE</scope>
    <source>
        <strain evidence="1">K2</strain>
    </source>
</reference>
<dbReference type="EMBL" id="JARQWQ010000030">
    <property type="protein sequence ID" value="KAK2562178.1"/>
    <property type="molecule type" value="Genomic_DNA"/>
</dbReference>
<comment type="caution">
    <text evidence="1">The sequence shown here is derived from an EMBL/GenBank/DDBJ whole genome shotgun (WGS) entry which is preliminary data.</text>
</comment>
<dbReference type="AlphaFoldDB" id="A0AAD9QJ19"/>
<organism evidence="1 2">
    <name type="scientific">Acropora cervicornis</name>
    <name type="common">Staghorn coral</name>
    <dbReference type="NCBI Taxonomy" id="6130"/>
    <lineage>
        <taxon>Eukaryota</taxon>
        <taxon>Metazoa</taxon>
        <taxon>Cnidaria</taxon>
        <taxon>Anthozoa</taxon>
        <taxon>Hexacorallia</taxon>
        <taxon>Scleractinia</taxon>
        <taxon>Astrocoeniina</taxon>
        <taxon>Acroporidae</taxon>
        <taxon>Acropora</taxon>
    </lineage>
</organism>
<accession>A0AAD9QJ19</accession>
<gene>
    <name evidence="1" type="ORF">P5673_014952</name>
</gene>
<proteinExistence type="predicted"/>
<evidence type="ECO:0000313" key="2">
    <source>
        <dbReference type="Proteomes" id="UP001249851"/>
    </source>
</evidence>